<dbReference type="CTD" id="20243234"/>
<dbReference type="InterPro" id="IPR001212">
    <property type="entry name" value="Somatomedin_B_dom"/>
</dbReference>
<evidence type="ECO:0000259" key="3">
    <source>
        <dbReference type="PROSITE" id="PS50958"/>
    </source>
</evidence>
<accession>V4BWR5</accession>
<gene>
    <name evidence="4" type="ORF">LOTGIDRAFT_175543</name>
</gene>
<proteinExistence type="predicted"/>
<dbReference type="PROSITE" id="PS50958">
    <property type="entry name" value="SMB_2"/>
    <property type="match status" value="1"/>
</dbReference>
<keyword evidence="2" id="KW-0732">Signal</keyword>
<dbReference type="SMART" id="SM00201">
    <property type="entry name" value="SO"/>
    <property type="match status" value="1"/>
</dbReference>
<dbReference type="Pfam" id="PF01033">
    <property type="entry name" value="Somatomedin_B"/>
    <property type="match status" value="1"/>
</dbReference>
<protein>
    <recommendedName>
        <fullName evidence="3">SMB domain-containing protein</fullName>
    </recommendedName>
</protein>
<evidence type="ECO:0000256" key="1">
    <source>
        <dbReference type="ARBA" id="ARBA00023157"/>
    </source>
</evidence>
<dbReference type="AlphaFoldDB" id="V4BWR5"/>
<evidence type="ECO:0000256" key="2">
    <source>
        <dbReference type="SAM" id="SignalP"/>
    </source>
</evidence>
<dbReference type="Proteomes" id="UP000030746">
    <property type="component" value="Unassembled WGS sequence"/>
</dbReference>
<organism evidence="4 5">
    <name type="scientific">Lottia gigantea</name>
    <name type="common">Giant owl limpet</name>
    <dbReference type="NCBI Taxonomy" id="225164"/>
    <lineage>
        <taxon>Eukaryota</taxon>
        <taxon>Metazoa</taxon>
        <taxon>Spiralia</taxon>
        <taxon>Lophotrochozoa</taxon>
        <taxon>Mollusca</taxon>
        <taxon>Gastropoda</taxon>
        <taxon>Patellogastropoda</taxon>
        <taxon>Lottioidea</taxon>
        <taxon>Lottiidae</taxon>
        <taxon>Lottia</taxon>
    </lineage>
</organism>
<dbReference type="Gene3D" id="4.10.410.20">
    <property type="match status" value="1"/>
</dbReference>
<feature type="domain" description="SMB" evidence="3">
    <location>
        <begin position="51"/>
        <end position="91"/>
    </location>
</feature>
<dbReference type="RefSeq" id="XP_009055845.1">
    <property type="nucleotide sequence ID" value="XM_009057597.1"/>
</dbReference>
<dbReference type="PROSITE" id="PS00524">
    <property type="entry name" value="SMB_1"/>
    <property type="match status" value="1"/>
</dbReference>
<dbReference type="EMBL" id="KB201900">
    <property type="protein sequence ID" value="ESO93464.1"/>
    <property type="molecule type" value="Genomic_DNA"/>
</dbReference>
<dbReference type="GeneID" id="20243234"/>
<dbReference type="KEGG" id="lgi:LOTGIDRAFT_175543"/>
<keyword evidence="1" id="KW-1015">Disulfide bond</keyword>
<dbReference type="HOGENOM" id="CLU_1972989_0_0_1"/>
<feature type="chain" id="PRO_5004718390" description="SMB domain-containing protein" evidence="2">
    <location>
        <begin position="19"/>
        <end position="127"/>
    </location>
</feature>
<evidence type="ECO:0000313" key="4">
    <source>
        <dbReference type="EMBL" id="ESO93464.1"/>
    </source>
</evidence>
<evidence type="ECO:0000313" key="5">
    <source>
        <dbReference type="Proteomes" id="UP000030746"/>
    </source>
</evidence>
<name>V4BWR5_LOTGI</name>
<reference evidence="4 5" key="1">
    <citation type="journal article" date="2013" name="Nature">
        <title>Insights into bilaterian evolution from three spiralian genomes.</title>
        <authorList>
            <person name="Simakov O."/>
            <person name="Marletaz F."/>
            <person name="Cho S.J."/>
            <person name="Edsinger-Gonzales E."/>
            <person name="Havlak P."/>
            <person name="Hellsten U."/>
            <person name="Kuo D.H."/>
            <person name="Larsson T."/>
            <person name="Lv J."/>
            <person name="Arendt D."/>
            <person name="Savage R."/>
            <person name="Osoegawa K."/>
            <person name="de Jong P."/>
            <person name="Grimwood J."/>
            <person name="Chapman J.A."/>
            <person name="Shapiro H."/>
            <person name="Aerts A."/>
            <person name="Otillar R.P."/>
            <person name="Terry A.Y."/>
            <person name="Boore J.L."/>
            <person name="Grigoriev I.V."/>
            <person name="Lindberg D.R."/>
            <person name="Seaver E.C."/>
            <person name="Weisblat D.A."/>
            <person name="Putnam N.H."/>
            <person name="Rokhsar D.S."/>
        </authorList>
    </citation>
    <scope>NUCLEOTIDE SEQUENCE [LARGE SCALE GENOMIC DNA]</scope>
</reference>
<keyword evidence="5" id="KW-1185">Reference proteome</keyword>
<dbReference type="InterPro" id="IPR036024">
    <property type="entry name" value="Somatomedin_B-like_dom_sf"/>
</dbReference>
<feature type="signal peptide" evidence="2">
    <location>
        <begin position="1"/>
        <end position="18"/>
    </location>
</feature>
<dbReference type="SUPFAM" id="SSF90188">
    <property type="entry name" value="Somatomedin B domain"/>
    <property type="match status" value="1"/>
</dbReference>
<sequence>MNTMFLLVVFLLIPATSAFDSTQTNRTIVNSTITTKINGSSIGLGTCSEFTPQSCSGVCGQFFELWCSCDEYCQVYRRCCFDYEAVCKEESEKSKQDHENLMNVTVECDSNMSGVHVPQQRISPASG</sequence>